<dbReference type="AlphaFoldDB" id="U7QBR6"/>
<dbReference type="Proteomes" id="UP000017127">
    <property type="component" value="Unassembled WGS sequence"/>
</dbReference>
<dbReference type="SMART" id="SM00028">
    <property type="entry name" value="TPR"/>
    <property type="match status" value="7"/>
</dbReference>
<organism evidence="3 4">
    <name type="scientific">Lyngbya aestuarii BL J</name>
    <dbReference type="NCBI Taxonomy" id="1348334"/>
    <lineage>
        <taxon>Bacteria</taxon>
        <taxon>Bacillati</taxon>
        <taxon>Cyanobacteriota</taxon>
        <taxon>Cyanophyceae</taxon>
        <taxon>Oscillatoriophycideae</taxon>
        <taxon>Oscillatoriales</taxon>
        <taxon>Microcoleaceae</taxon>
        <taxon>Lyngbya</taxon>
    </lineage>
</organism>
<dbReference type="PATRIC" id="fig|1348334.3.peg.4609"/>
<sequence length="841" mass="93218">MIPKRASIAAGILLLLILETQPALSLPPPGSPDRTLQQSRQLYEAGNYRAAAELLQQAVSNFACEGDPLNQAIALSNLALVWQKLGEWEQATTAIERSITLLKPISAPRIFASVLNIQGQLYLQQGQPEQALETWKQAAKLFDQVQDLNGVLTTEINQAQALQALGLYRQALKTLEQIQEKLRSQPDSLLKATGLRSLGEALRVVGDLNPSETILQESLEIAQLLDATQTQAEILLSLGNTHRAQNQPQMAINTYQNAAIAAIYPLTKIQAQLNHLRLLTEVEITETENHDSAIRLWRQIRVQLSEQPASRTTVYLRVNLAESLLNLSQPEILVAVDLLTEAIAIARQLQDTRAEAYSLGSLAAVYEQTQQWAMAQRLSEQALVLAQAINAPDISYRWQWQLGRLLKAQGKTQTAIAAYSEAVHTLESLRTDLVAVDPDVQFSFRESVEPVYRQLVSLILQPPAPGEVPSQENLKKARELIESLQLAELDNFFREACLDADIQPTAIDQVDPDAAIIYPIILESRLEVILSLPGQPLRSYSTPVDSQKVDVTVGQLRQVFVPVFSSQERLTLSEQVYDWLVRPAEADLDAAGIKTLVFVLDGSLRNLPMAALYDGQQYLIEKYNLALTPSLQLLAPRSLPETSLKTLIVGLSEASQGFSALPAVEYELEQIQSLVPTTVFLNQEFTQEVLEKQLNQRSFSIVHLATHGQFSSQAEETFLLTWDGRINVKDFDQLLRSSQNDLKPIELLVLSACQTATGDQRAALGLAGVAVRSGARSTLATLWQVNDVSTALLMAEFYRNLSVSGVSKAEALRFAQLKLLQESQYKDPYYWGAFVLLGNWL</sequence>
<dbReference type="InterPro" id="IPR011990">
    <property type="entry name" value="TPR-like_helical_dom_sf"/>
</dbReference>
<dbReference type="PANTHER" id="PTHR10098">
    <property type="entry name" value="RAPSYN-RELATED"/>
    <property type="match status" value="1"/>
</dbReference>
<dbReference type="PANTHER" id="PTHR10098:SF112">
    <property type="entry name" value="SLR0380 PROTEIN"/>
    <property type="match status" value="1"/>
</dbReference>
<keyword evidence="1" id="KW-0802">TPR repeat</keyword>
<proteinExistence type="predicted"/>
<name>U7QBR6_9CYAN</name>
<protein>
    <submittedName>
        <fullName evidence="3">TPR repeat family protein</fullName>
    </submittedName>
</protein>
<evidence type="ECO:0000313" key="4">
    <source>
        <dbReference type="Proteomes" id="UP000017127"/>
    </source>
</evidence>
<reference evidence="3 4" key="1">
    <citation type="journal article" date="2013" name="Front. Microbiol.">
        <title>Comparative genomic analyses of the cyanobacterium, Lyngbya aestuarii BL J, a powerful hydrogen producer.</title>
        <authorList>
            <person name="Kothari A."/>
            <person name="Vaughn M."/>
            <person name="Garcia-Pichel F."/>
        </authorList>
    </citation>
    <scope>NUCLEOTIDE SEQUENCE [LARGE SCALE GENOMIC DNA]</scope>
    <source>
        <strain evidence="3 4">BL J</strain>
    </source>
</reference>
<evidence type="ECO:0000259" key="2">
    <source>
        <dbReference type="Pfam" id="PF12770"/>
    </source>
</evidence>
<dbReference type="InterPro" id="IPR024983">
    <property type="entry name" value="CHAT_dom"/>
</dbReference>
<evidence type="ECO:0000256" key="1">
    <source>
        <dbReference type="PROSITE-ProRule" id="PRU00339"/>
    </source>
</evidence>
<feature type="domain" description="CHAT" evidence="2">
    <location>
        <begin position="572"/>
        <end position="839"/>
    </location>
</feature>
<keyword evidence="4" id="KW-1185">Reference proteome</keyword>
<accession>U7QBR6</accession>
<dbReference type="Pfam" id="PF13424">
    <property type="entry name" value="TPR_12"/>
    <property type="match status" value="1"/>
</dbReference>
<dbReference type="PROSITE" id="PS50005">
    <property type="entry name" value="TPR"/>
    <property type="match status" value="1"/>
</dbReference>
<dbReference type="EMBL" id="AUZM01000062">
    <property type="protein sequence ID" value="ERT05268.1"/>
    <property type="molecule type" value="Genomic_DNA"/>
</dbReference>
<dbReference type="SUPFAM" id="SSF48452">
    <property type="entry name" value="TPR-like"/>
    <property type="match status" value="3"/>
</dbReference>
<dbReference type="Pfam" id="PF12770">
    <property type="entry name" value="CHAT"/>
    <property type="match status" value="1"/>
</dbReference>
<gene>
    <name evidence="3" type="ORF">M595_4773</name>
</gene>
<dbReference type="Pfam" id="PF13432">
    <property type="entry name" value="TPR_16"/>
    <property type="match status" value="1"/>
</dbReference>
<evidence type="ECO:0000313" key="3">
    <source>
        <dbReference type="EMBL" id="ERT05268.1"/>
    </source>
</evidence>
<feature type="repeat" description="TPR" evidence="1">
    <location>
        <begin position="112"/>
        <end position="145"/>
    </location>
</feature>
<comment type="caution">
    <text evidence="3">The sequence shown here is derived from an EMBL/GenBank/DDBJ whole genome shotgun (WGS) entry which is preliminary data.</text>
</comment>
<dbReference type="OrthoDB" id="448399at2"/>
<dbReference type="InterPro" id="IPR019734">
    <property type="entry name" value="TPR_rpt"/>
</dbReference>
<dbReference type="Gene3D" id="1.25.40.10">
    <property type="entry name" value="Tetratricopeptide repeat domain"/>
    <property type="match status" value="2"/>
</dbReference>
<dbReference type="RefSeq" id="WP_023068468.1">
    <property type="nucleotide sequence ID" value="NZ_AUZM01000062.1"/>
</dbReference>